<comment type="caution">
    <text evidence="2">The sequence shown here is derived from an EMBL/GenBank/DDBJ whole genome shotgun (WGS) entry which is preliminary data.</text>
</comment>
<sequence length="108" mass="12463">MRISSLFLGLAAVAATTVPAAAHVGEAEHPVVRSEPIAGFYNRFWYNYLTDVLEADKELKSDLRRATDEEDKRDAWEEYRHELVDADKDYVEEMRDRNYRVGRVTIGN</sequence>
<accession>A0ABX2N193</accession>
<gene>
    <name evidence="2" type="ORF">HUO14_06090</name>
</gene>
<name>A0ABX2N193_9SPHN</name>
<dbReference type="Proteomes" id="UP000652427">
    <property type="component" value="Unassembled WGS sequence"/>
</dbReference>
<keyword evidence="3" id="KW-1185">Reference proteome</keyword>
<feature type="chain" id="PRO_5045303491" description="DUF4148 domain-containing protein" evidence="1">
    <location>
        <begin position="21"/>
        <end position="108"/>
    </location>
</feature>
<keyword evidence="1" id="KW-0732">Signal</keyword>
<dbReference type="RefSeq" id="WP_176278995.1">
    <property type="nucleotide sequence ID" value="NZ_JABWMH010000002.1"/>
</dbReference>
<evidence type="ECO:0000313" key="3">
    <source>
        <dbReference type="Proteomes" id="UP000652427"/>
    </source>
</evidence>
<protein>
    <recommendedName>
        <fullName evidence="4">DUF4148 domain-containing protein</fullName>
    </recommendedName>
</protein>
<reference evidence="2 3" key="1">
    <citation type="submission" date="2020-06" db="EMBL/GenBank/DDBJ databases">
        <authorList>
            <person name="Kim S.-J."/>
            <person name="Park S.-J."/>
        </authorList>
    </citation>
    <scope>NUCLEOTIDE SEQUENCE [LARGE SCALE GENOMIC DNA]</scope>
    <source>
        <strain evidence="2 3">SW-151</strain>
    </source>
</reference>
<evidence type="ECO:0000256" key="1">
    <source>
        <dbReference type="SAM" id="SignalP"/>
    </source>
</evidence>
<evidence type="ECO:0008006" key="4">
    <source>
        <dbReference type="Google" id="ProtNLM"/>
    </source>
</evidence>
<feature type="signal peptide" evidence="1">
    <location>
        <begin position="1"/>
        <end position="20"/>
    </location>
</feature>
<organism evidence="2 3">
    <name type="scientific">Parasphingorhabdus flavimaris</name>
    <dbReference type="NCBI Taxonomy" id="266812"/>
    <lineage>
        <taxon>Bacteria</taxon>
        <taxon>Pseudomonadati</taxon>
        <taxon>Pseudomonadota</taxon>
        <taxon>Alphaproteobacteria</taxon>
        <taxon>Sphingomonadales</taxon>
        <taxon>Sphingomonadaceae</taxon>
        <taxon>Parasphingorhabdus</taxon>
    </lineage>
</organism>
<dbReference type="EMBL" id="JABWMH010000002">
    <property type="protein sequence ID" value="NVD27472.1"/>
    <property type="molecule type" value="Genomic_DNA"/>
</dbReference>
<proteinExistence type="predicted"/>
<evidence type="ECO:0000313" key="2">
    <source>
        <dbReference type="EMBL" id="NVD27472.1"/>
    </source>
</evidence>